<dbReference type="AlphaFoldDB" id="D8QYQ0"/>
<dbReference type="InterPro" id="IPR027629">
    <property type="entry name" value="DevT-like"/>
</dbReference>
<protein>
    <submittedName>
        <fullName evidence="1">Uncharacterized protein</fullName>
    </submittedName>
</protein>
<accession>D8QYQ0</accession>
<organism evidence="2">
    <name type="scientific">Selaginella moellendorffii</name>
    <name type="common">Spikemoss</name>
    <dbReference type="NCBI Taxonomy" id="88036"/>
    <lineage>
        <taxon>Eukaryota</taxon>
        <taxon>Viridiplantae</taxon>
        <taxon>Streptophyta</taxon>
        <taxon>Embryophyta</taxon>
        <taxon>Tracheophyta</taxon>
        <taxon>Lycopodiopsida</taxon>
        <taxon>Selaginellales</taxon>
        <taxon>Selaginellaceae</taxon>
        <taxon>Selaginella</taxon>
    </lineage>
</organism>
<dbReference type="HOGENOM" id="CLU_1108610_0_0_1"/>
<dbReference type="InParanoid" id="D8QYQ0"/>
<evidence type="ECO:0000313" key="1">
    <source>
        <dbReference type="EMBL" id="EFJ34280.1"/>
    </source>
</evidence>
<evidence type="ECO:0000313" key="2">
    <source>
        <dbReference type="Proteomes" id="UP000001514"/>
    </source>
</evidence>
<name>D8QYQ0_SELML</name>
<dbReference type="PANTHER" id="PTHR35769:SF2">
    <property type="entry name" value="CALCINEURIN-LIKE METALLO-PHOSPHOESTERASE SUPERFAMILY PROTEIN"/>
    <property type="match status" value="1"/>
</dbReference>
<gene>
    <name evidence="1" type="ORF">SELMODRAFT_405478</name>
</gene>
<dbReference type="KEGG" id="smo:SELMODRAFT_405478"/>
<reference evidence="1 2" key="1">
    <citation type="journal article" date="2011" name="Science">
        <title>The Selaginella genome identifies genetic changes associated with the evolution of vascular plants.</title>
        <authorList>
            <person name="Banks J.A."/>
            <person name="Nishiyama T."/>
            <person name="Hasebe M."/>
            <person name="Bowman J.L."/>
            <person name="Gribskov M."/>
            <person name="dePamphilis C."/>
            <person name="Albert V.A."/>
            <person name="Aono N."/>
            <person name="Aoyama T."/>
            <person name="Ambrose B.A."/>
            <person name="Ashton N.W."/>
            <person name="Axtell M.J."/>
            <person name="Barker E."/>
            <person name="Barker M.S."/>
            <person name="Bennetzen J.L."/>
            <person name="Bonawitz N.D."/>
            <person name="Chapple C."/>
            <person name="Cheng C."/>
            <person name="Correa L.G."/>
            <person name="Dacre M."/>
            <person name="DeBarry J."/>
            <person name="Dreyer I."/>
            <person name="Elias M."/>
            <person name="Engstrom E.M."/>
            <person name="Estelle M."/>
            <person name="Feng L."/>
            <person name="Finet C."/>
            <person name="Floyd S.K."/>
            <person name="Frommer W.B."/>
            <person name="Fujita T."/>
            <person name="Gramzow L."/>
            <person name="Gutensohn M."/>
            <person name="Harholt J."/>
            <person name="Hattori M."/>
            <person name="Heyl A."/>
            <person name="Hirai T."/>
            <person name="Hiwatashi Y."/>
            <person name="Ishikawa M."/>
            <person name="Iwata M."/>
            <person name="Karol K.G."/>
            <person name="Koehler B."/>
            <person name="Kolukisaoglu U."/>
            <person name="Kubo M."/>
            <person name="Kurata T."/>
            <person name="Lalonde S."/>
            <person name="Li K."/>
            <person name="Li Y."/>
            <person name="Litt A."/>
            <person name="Lyons E."/>
            <person name="Manning G."/>
            <person name="Maruyama T."/>
            <person name="Michael T.P."/>
            <person name="Mikami K."/>
            <person name="Miyazaki S."/>
            <person name="Morinaga S."/>
            <person name="Murata T."/>
            <person name="Mueller-Roeber B."/>
            <person name="Nelson D.R."/>
            <person name="Obara M."/>
            <person name="Oguri Y."/>
            <person name="Olmstead R.G."/>
            <person name="Onodera N."/>
            <person name="Petersen B.L."/>
            <person name="Pils B."/>
            <person name="Prigge M."/>
            <person name="Rensing S.A."/>
            <person name="Riano-Pachon D.M."/>
            <person name="Roberts A.W."/>
            <person name="Sato Y."/>
            <person name="Scheller H.V."/>
            <person name="Schulz B."/>
            <person name="Schulz C."/>
            <person name="Shakirov E.V."/>
            <person name="Shibagaki N."/>
            <person name="Shinohara N."/>
            <person name="Shippen D.E."/>
            <person name="Soerensen I."/>
            <person name="Sotooka R."/>
            <person name="Sugimoto N."/>
            <person name="Sugita M."/>
            <person name="Sumikawa N."/>
            <person name="Tanurdzic M."/>
            <person name="Theissen G."/>
            <person name="Ulvskov P."/>
            <person name="Wakazuki S."/>
            <person name="Weng J.K."/>
            <person name="Willats W.W."/>
            <person name="Wipf D."/>
            <person name="Wolf P.G."/>
            <person name="Yang L."/>
            <person name="Zimmer A.D."/>
            <person name="Zhu Q."/>
            <person name="Mitros T."/>
            <person name="Hellsten U."/>
            <person name="Loque D."/>
            <person name="Otillar R."/>
            <person name="Salamov A."/>
            <person name="Schmutz J."/>
            <person name="Shapiro H."/>
            <person name="Lindquist E."/>
            <person name="Lucas S."/>
            <person name="Rokhsar D."/>
            <person name="Grigoriev I.V."/>
        </authorList>
    </citation>
    <scope>NUCLEOTIDE SEQUENCE [LARGE SCALE GENOMIC DNA]</scope>
</reference>
<keyword evidence="2" id="KW-1185">Reference proteome</keyword>
<sequence length="251" mass="27572">MDNMEQSAAKIMHLALFAPKGHSLVFLGHNGPACLGSQPSDICSKDFDKGGGDHGDPDFAQALEMVREWDVSQGQEDVVDMAAGRVSSVGETWVAVPKDGPGSSSRKCLEHLIWQPAPHSLLEYVANVSAGNLKLYLLNLMLQWDEIAWTIRLGAFAHNGHLGLMAASQVQNFWPSMFGLRDHYPLAIKCGAPLQGGDKSKELLQAILVYSAGNSSVFCCTRRSHIVDCIDNGWPDVHKMMILTRRLDRFQ</sequence>
<dbReference type="Proteomes" id="UP000001514">
    <property type="component" value="Unassembled WGS sequence"/>
</dbReference>
<dbReference type="EMBL" id="GL377569">
    <property type="protein sequence ID" value="EFJ34280.1"/>
    <property type="molecule type" value="Genomic_DNA"/>
</dbReference>
<dbReference type="Gramene" id="EFJ34280">
    <property type="protein sequence ID" value="EFJ34280"/>
    <property type="gene ID" value="SELMODRAFT_405478"/>
</dbReference>
<dbReference type="PANTHER" id="PTHR35769">
    <property type="entry name" value="CALCINEURIN-LIKE METALLO-PHOSPHOESTERASE SUPERFAMILY PROTEIN"/>
    <property type="match status" value="1"/>
</dbReference>
<proteinExistence type="predicted"/>